<dbReference type="CDD" id="cd02440">
    <property type="entry name" value="AdoMet_MTases"/>
    <property type="match status" value="1"/>
</dbReference>
<organism evidence="2 3">
    <name type="scientific">Mycolicibacterium fluoranthenivorans</name>
    <dbReference type="NCBI Taxonomy" id="258505"/>
    <lineage>
        <taxon>Bacteria</taxon>
        <taxon>Bacillati</taxon>
        <taxon>Actinomycetota</taxon>
        <taxon>Actinomycetes</taxon>
        <taxon>Mycobacteriales</taxon>
        <taxon>Mycobacteriaceae</taxon>
        <taxon>Mycolicibacterium</taxon>
    </lineage>
</organism>
<reference evidence="3" key="1">
    <citation type="submission" date="2016-10" db="EMBL/GenBank/DDBJ databases">
        <authorList>
            <person name="Varghese N."/>
            <person name="Submissions S."/>
        </authorList>
    </citation>
    <scope>NUCLEOTIDE SEQUENCE [LARGE SCALE GENOMIC DNA]</scope>
    <source>
        <strain evidence="3">UNC267MFSha1.1M11</strain>
    </source>
</reference>
<dbReference type="EMBL" id="FMUB01000003">
    <property type="protein sequence ID" value="SCX12530.1"/>
    <property type="molecule type" value="Genomic_DNA"/>
</dbReference>
<dbReference type="GO" id="GO:0032259">
    <property type="term" value="P:methylation"/>
    <property type="evidence" value="ECO:0007669"/>
    <property type="project" value="UniProtKB-KW"/>
</dbReference>
<keyword evidence="2" id="KW-0808">Transferase</keyword>
<evidence type="ECO:0000259" key="1">
    <source>
        <dbReference type="Pfam" id="PF08241"/>
    </source>
</evidence>
<dbReference type="AlphaFoldDB" id="A0A1G4VVD2"/>
<keyword evidence="2" id="KW-0489">Methyltransferase</keyword>
<dbReference type="RefSeq" id="WP_090355742.1">
    <property type="nucleotide sequence ID" value="NZ_FMUB01000003.1"/>
</dbReference>
<dbReference type="InterPro" id="IPR029063">
    <property type="entry name" value="SAM-dependent_MTases_sf"/>
</dbReference>
<dbReference type="GO" id="GO:0008757">
    <property type="term" value="F:S-adenosylmethionine-dependent methyltransferase activity"/>
    <property type="evidence" value="ECO:0007669"/>
    <property type="project" value="InterPro"/>
</dbReference>
<dbReference type="Gene3D" id="3.40.50.150">
    <property type="entry name" value="Vaccinia Virus protein VP39"/>
    <property type="match status" value="1"/>
</dbReference>
<dbReference type="PANTHER" id="PTHR43591:SF24">
    <property type="entry name" value="2-METHOXY-6-POLYPRENYL-1,4-BENZOQUINOL METHYLASE, MITOCHONDRIAL"/>
    <property type="match status" value="1"/>
</dbReference>
<dbReference type="SUPFAM" id="SSF53335">
    <property type="entry name" value="S-adenosyl-L-methionine-dependent methyltransferases"/>
    <property type="match status" value="1"/>
</dbReference>
<gene>
    <name evidence="2" type="ORF">SAMN02799620_01768</name>
</gene>
<proteinExistence type="predicted"/>
<sequence>MTTWSAGRYESVAEHIAPIATRIVAALGPLHGADVIDVACGTGSAALAAAAAGAKVTGVDITPELLAIAAAKPGGDAVRWVAADASATGLPAAEFDAAVSNMGLIFVEPGAMVAELTRLLRPGGVLGFSTWVRAADNPFYNPIVEVLGPPPPAAYGPDQWGEPGTAEARLAGDFTDIHVESGVLTWQFESTEQAMRFLTRESPVHLSILGQLDDGTRSRLLDAFASAFSAHAGPGGVTFDSPYAVVTAVRR</sequence>
<accession>A0A1G4VVD2</accession>
<evidence type="ECO:0000313" key="3">
    <source>
        <dbReference type="Proteomes" id="UP000199707"/>
    </source>
</evidence>
<feature type="domain" description="Methyltransferase type 11" evidence="1">
    <location>
        <begin position="37"/>
        <end position="126"/>
    </location>
</feature>
<evidence type="ECO:0000313" key="2">
    <source>
        <dbReference type="EMBL" id="SCX12530.1"/>
    </source>
</evidence>
<dbReference type="PANTHER" id="PTHR43591">
    <property type="entry name" value="METHYLTRANSFERASE"/>
    <property type="match status" value="1"/>
</dbReference>
<dbReference type="InterPro" id="IPR013216">
    <property type="entry name" value="Methyltransf_11"/>
</dbReference>
<protein>
    <submittedName>
        <fullName evidence="2">Methyltransferase domain-containing protein</fullName>
    </submittedName>
</protein>
<dbReference type="Pfam" id="PF08241">
    <property type="entry name" value="Methyltransf_11"/>
    <property type="match status" value="1"/>
</dbReference>
<dbReference type="Proteomes" id="UP000199707">
    <property type="component" value="Unassembled WGS sequence"/>
</dbReference>
<dbReference type="STRING" id="1502745.SAMN02799620_01768"/>
<name>A0A1G4VVD2_9MYCO</name>